<evidence type="ECO:0000259" key="1">
    <source>
        <dbReference type="Pfam" id="PF13966"/>
    </source>
</evidence>
<dbReference type="Pfam" id="PF13966">
    <property type="entry name" value="zf-RVT"/>
    <property type="match status" value="1"/>
</dbReference>
<dbReference type="Proteomes" id="UP001177003">
    <property type="component" value="Chromosome 2"/>
</dbReference>
<accession>A0AA35VF84</accession>
<keyword evidence="3" id="KW-1185">Reference proteome</keyword>
<feature type="domain" description="Reverse transcriptase zinc-binding" evidence="1">
    <location>
        <begin position="11"/>
        <end position="79"/>
    </location>
</feature>
<dbReference type="AlphaFoldDB" id="A0AA35VF84"/>
<proteinExistence type="predicted"/>
<evidence type="ECO:0000313" key="2">
    <source>
        <dbReference type="EMBL" id="CAI9272496.1"/>
    </source>
</evidence>
<organism evidence="2 3">
    <name type="scientific">Lactuca saligna</name>
    <name type="common">Willowleaf lettuce</name>
    <dbReference type="NCBI Taxonomy" id="75948"/>
    <lineage>
        <taxon>Eukaryota</taxon>
        <taxon>Viridiplantae</taxon>
        <taxon>Streptophyta</taxon>
        <taxon>Embryophyta</taxon>
        <taxon>Tracheophyta</taxon>
        <taxon>Spermatophyta</taxon>
        <taxon>Magnoliopsida</taxon>
        <taxon>eudicotyledons</taxon>
        <taxon>Gunneridae</taxon>
        <taxon>Pentapetalae</taxon>
        <taxon>asterids</taxon>
        <taxon>campanulids</taxon>
        <taxon>Asterales</taxon>
        <taxon>Asteraceae</taxon>
        <taxon>Cichorioideae</taxon>
        <taxon>Cichorieae</taxon>
        <taxon>Lactucinae</taxon>
        <taxon>Lactuca</taxon>
    </lineage>
</organism>
<sequence>MRNRLDKSSPMDIRRFEWPKQVPIKVTTFVWRAKQGRIPASVTISDRGITVNSKICSQCSEKEETMDHVLSECTFAKSVMKWILKWCQYPLQTLRQYMML</sequence>
<dbReference type="InterPro" id="IPR026960">
    <property type="entry name" value="RVT-Znf"/>
</dbReference>
<gene>
    <name evidence="2" type="ORF">LSALG_LOCUS12717</name>
</gene>
<evidence type="ECO:0000313" key="3">
    <source>
        <dbReference type="Proteomes" id="UP001177003"/>
    </source>
</evidence>
<reference evidence="2" key="1">
    <citation type="submission" date="2023-04" db="EMBL/GenBank/DDBJ databases">
        <authorList>
            <person name="Vijverberg K."/>
            <person name="Xiong W."/>
            <person name="Schranz E."/>
        </authorList>
    </citation>
    <scope>NUCLEOTIDE SEQUENCE</scope>
</reference>
<protein>
    <recommendedName>
        <fullName evidence="1">Reverse transcriptase zinc-binding domain-containing protein</fullName>
    </recommendedName>
</protein>
<name>A0AA35VF84_LACSI</name>
<dbReference type="EMBL" id="OX465078">
    <property type="protein sequence ID" value="CAI9272496.1"/>
    <property type="molecule type" value="Genomic_DNA"/>
</dbReference>